<dbReference type="InterPro" id="IPR001638">
    <property type="entry name" value="Solute-binding_3/MltF_N"/>
</dbReference>
<evidence type="ECO:0000256" key="2">
    <source>
        <dbReference type="ARBA" id="ARBA00022729"/>
    </source>
</evidence>
<accession>A0A127MLU4</accession>
<dbReference type="SMART" id="SM00062">
    <property type="entry name" value="PBPb"/>
    <property type="match status" value="1"/>
</dbReference>
<dbReference type="Gene3D" id="3.40.190.10">
    <property type="entry name" value="Periplasmic binding protein-like II"/>
    <property type="match status" value="2"/>
</dbReference>
<dbReference type="EMBL" id="CP015878">
    <property type="protein sequence ID" value="ANI12993.1"/>
    <property type="molecule type" value="Genomic_DNA"/>
</dbReference>
<reference evidence="3 4" key="1">
    <citation type="submission" date="2016-05" db="EMBL/GenBank/DDBJ databases">
        <title>Genome Sequence of Pseudomonas citronellolis Strain SJTE-3, an Estrogens and Persistent Organic Pollutants degradation strain.</title>
        <authorList>
            <person name="Liang R."/>
        </authorList>
    </citation>
    <scope>NUCLEOTIDE SEQUENCE [LARGE SCALE GENOMIC DNA]</scope>
    <source>
        <strain evidence="3 4">SJTE-3</strain>
    </source>
</reference>
<dbReference type="AlphaFoldDB" id="A0A127MLU4"/>
<proteinExistence type="inferred from homology"/>
<name>A0A127MLU4_9PSED</name>
<organism evidence="3 4">
    <name type="scientific">Pseudomonas citronellolis</name>
    <dbReference type="NCBI Taxonomy" id="53408"/>
    <lineage>
        <taxon>Bacteria</taxon>
        <taxon>Pseudomonadati</taxon>
        <taxon>Pseudomonadota</taxon>
        <taxon>Gammaproteobacteria</taxon>
        <taxon>Pseudomonadales</taxon>
        <taxon>Pseudomonadaceae</taxon>
        <taxon>Pseudomonas</taxon>
    </lineage>
</organism>
<dbReference type="PANTHER" id="PTHR35936">
    <property type="entry name" value="MEMBRANE-BOUND LYTIC MUREIN TRANSGLYCOSYLASE F"/>
    <property type="match status" value="1"/>
</dbReference>
<dbReference type="Pfam" id="PF00497">
    <property type="entry name" value="SBP_bac_3"/>
    <property type="match status" value="1"/>
</dbReference>
<evidence type="ECO:0000313" key="4">
    <source>
        <dbReference type="Proteomes" id="UP000077748"/>
    </source>
</evidence>
<dbReference type="KEGG" id="pcq:PcP3B5_06000"/>
<dbReference type="SUPFAM" id="SSF53850">
    <property type="entry name" value="Periplasmic binding protein-like II"/>
    <property type="match status" value="1"/>
</dbReference>
<dbReference type="STRING" id="53408.A9C11_02905"/>
<gene>
    <name evidence="3" type="ORF">A9C11_02905</name>
</gene>
<protein>
    <submittedName>
        <fullName evidence="3">Amino acid ABC transporter substrate-binding protein</fullName>
    </submittedName>
</protein>
<dbReference type="GeneID" id="72993796"/>
<dbReference type="PANTHER" id="PTHR35936:SF25">
    <property type="entry name" value="ABC TRANSPORTER SUBSTRATE-BINDING PROTEIN"/>
    <property type="match status" value="1"/>
</dbReference>
<dbReference type="RefSeq" id="WP_058487665.1">
    <property type="nucleotide sequence ID" value="NZ_CP014158.1"/>
</dbReference>
<dbReference type="Proteomes" id="UP000077748">
    <property type="component" value="Chromosome"/>
</dbReference>
<comment type="similarity">
    <text evidence="1">Belongs to the bacterial solute-binding protein 3 family.</text>
</comment>
<evidence type="ECO:0000256" key="1">
    <source>
        <dbReference type="ARBA" id="ARBA00010333"/>
    </source>
</evidence>
<evidence type="ECO:0000313" key="3">
    <source>
        <dbReference type="EMBL" id="ANI12993.1"/>
    </source>
</evidence>
<keyword evidence="2" id="KW-0732">Signal</keyword>
<sequence length="242" mass="28060">MLLRALLIALALPFCVQAEEPLNLVADRWPPYADAQMPGRGLAVHFVSTALTRAGYAIHYAEVPWPRALHGVRNGEYDVLVDSWYSAERETFGQYSEPYLVNRLRFLKRKGSPIVFERLADLYPFRIAVVRGYSYTPEFNEDRRLHKVPVLSFPNAAMMVVAGRVELTLEDEWTARYILEHDLKDERHKLEFLPQPLSENPLYILVSRANPRHAQIIEDFNRELRLMREDGSYDAFMDLRGP</sequence>